<dbReference type="Proteomes" id="UP000181901">
    <property type="component" value="Unassembled WGS sequence"/>
</dbReference>
<reference evidence="5 6" key="1">
    <citation type="submission" date="2015-09" db="EMBL/GenBank/DDBJ databases">
        <title>Genome of Desulfovibrio dechloracetivorans BerOc1, a mercury methylating strain isolated from highly hydrocarbons and metals contaminated coastal sediments.</title>
        <authorList>
            <person name="Goni Urriza M."/>
            <person name="Gassie C."/>
            <person name="Bouchez O."/>
            <person name="Klopp C."/>
            <person name="Ranchou-Peyruse A."/>
            <person name="Remy G."/>
        </authorList>
    </citation>
    <scope>NUCLEOTIDE SEQUENCE [LARGE SCALE GENOMIC DNA]</scope>
    <source>
        <strain evidence="5 6">BerOc1</strain>
    </source>
</reference>
<evidence type="ECO:0000313" key="6">
    <source>
        <dbReference type="Proteomes" id="UP000181901"/>
    </source>
</evidence>
<evidence type="ECO:0000259" key="2">
    <source>
        <dbReference type="Pfam" id="PF04865"/>
    </source>
</evidence>
<evidence type="ECO:0000313" key="5">
    <source>
        <dbReference type="EMBL" id="OIQ51040.1"/>
    </source>
</evidence>
<dbReference type="PANTHER" id="PTHR37829">
    <property type="entry name" value="PHAGE-LIKE ELEMENT PBSX PROTEIN XKDT"/>
    <property type="match status" value="1"/>
</dbReference>
<feature type="domain" description="Baseplate protein J-like barrel" evidence="2">
    <location>
        <begin position="105"/>
        <end position="188"/>
    </location>
</feature>
<sequence>MPTPQLSKTLDDVRSMVFGHMEDVQEEYTAKGWMPARLNLNKGVVRGLLEIFCWGLYQLYQLLAAVFEQAAPLTATDEAWMEWHAEQVEAPRKQATKARGLVRFARVSTSGNVPIPAGRIVRTEPDGAGRVYRYVTAEDAVIRNGMNEVAVEVEAEEYGAAANASAGQITEMVTAVSGVDAVANDADWLISEGADIEPLEKLRDRYILRWMGNNGMTKYAYASWALSVTGTVAVKVLDQHPRGQGTVDVIVKGAAGIPTDALLENVRQAVTTGARPGEVQAGPPVNDDWQVRGPQAVPLAIEALLTLYPGTHADSARSGADQRLRALFTDPTTVKGISPLQIGEDVTLDRLTAAVMAVEGVKKVEWTSPGGDVAVAADALATLESLTLTAVEASEE</sequence>
<comment type="caution">
    <text evidence="5">The sequence shown here is derived from an EMBL/GenBank/DDBJ whole genome shotgun (WGS) entry which is preliminary data.</text>
</comment>
<dbReference type="Pfam" id="PF26078">
    <property type="entry name" value="Baseplate_J_M"/>
    <property type="match status" value="1"/>
</dbReference>
<dbReference type="Pfam" id="PF26079">
    <property type="entry name" value="Baseplate_J_C"/>
    <property type="match status" value="1"/>
</dbReference>
<dbReference type="AlphaFoldDB" id="A0A1J5N895"/>
<dbReference type="InterPro" id="IPR052399">
    <property type="entry name" value="Phage_Baseplate_Assmbl_Protein"/>
</dbReference>
<name>A0A1J5N895_9BACT</name>
<evidence type="ECO:0000259" key="4">
    <source>
        <dbReference type="Pfam" id="PF26079"/>
    </source>
</evidence>
<evidence type="ECO:0000256" key="1">
    <source>
        <dbReference type="ARBA" id="ARBA00038087"/>
    </source>
</evidence>
<dbReference type="EMBL" id="LKAQ01000004">
    <property type="protein sequence ID" value="OIQ51040.1"/>
    <property type="molecule type" value="Genomic_DNA"/>
</dbReference>
<feature type="domain" description="Baseplate J-like C-terminal" evidence="4">
    <location>
        <begin position="300"/>
        <end position="388"/>
    </location>
</feature>
<dbReference type="RefSeq" id="WP_071546428.1">
    <property type="nucleotide sequence ID" value="NZ_LKAQ01000004.1"/>
</dbReference>
<protein>
    <submittedName>
        <fullName evidence="5">Baseplate J-like protein</fullName>
    </submittedName>
</protein>
<dbReference type="InterPro" id="IPR058530">
    <property type="entry name" value="Baseplate_J-like_C"/>
</dbReference>
<feature type="domain" description="Baseplate J-like central" evidence="3">
    <location>
        <begin position="215"/>
        <end position="277"/>
    </location>
</feature>
<dbReference type="InterPro" id="IPR058531">
    <property type="entry name" value="Baseplate_J_M"/>
</dbReference>
<proteinExistence type="inferred from homology"/>
<comment type="similarity">
    <text evidence="1">Belongs to the Mu gp47/PBSX XkdT family.</text>
</comment>
<dbReference type="InterPro" id="IPR006949">
    <property type="entry name" value="Barrel_Baseplate_J-like"/>
</dbReference>
<keyword evidence="6" id="KW-1185">Reference proteome</keyword>
<organism evidence="5 6">
    <name type="scientific">Pseudodesulfovibrio hydrargyri</name>
    <dbReference type="NCBI Taxonomy" id="2125990"/>
    <lineage>
        <taxon>Bacteria</taxon>
        <taxon>Pseudomonadati</taxon>
        <taxon>Thermodesulfobacteriota</taxon>
        <taxon>Desulfovibrionia</taxon>
        <taxon>Desulfovibrionales</taxon>
        <taxon>Desulfovibrionaceae</taxon>
    </lineage>
</organism>
<evidence type="ECO:0000259" key="3">
    <source>
        <dbReference type="Pfam" id="PF26078"/>
    </source>
</evidence>
<dbReference type="PANTHER" id="PTHR37829:SF3">
    <property type="entry name" value="PROTEIN JAYE-RELATED"/>
    <property type="match status" value="1"/>
</dbReference>
<gene>
    <name evidence="5" type="ORF">BerOc1_02985</name>
</gene>
<dbReference type="OrthoDB" id="66218at2"/>
<dbReference type="Pfam" id="PF04865">
    <property type="entry name" value="Baseplate_J"/>
    <property type="match status" value="1"/>
</dbReference>
<accession>A0A1J5N895</accession>